<keyword evidence="2" id="KW-0732">Signal</keyword>
<dbReference type="Proteomes" id="UP001216899">
    <property type="component" value="Chromosome"/>
</dbReference>
<feature type="compositionally biased region" description="Low complexity" evidence="1">
    <location>
        <begin position="203"/>
        <end position="233"/>
    </location>
</feature>
<feature type="chain" id="PRO_5046055072" description="DUF2125 domain-containing protein" evidence="2">
    <location>
        <begin position="22"/>
        <end position="540"/>
    </location>
</feature>
<feature type="region of interest" description="Disordered" evidence="1">
    <location>
        <begin position="199"/>
        <end position="235"/>
    </location>
</feature>
<keyword evidence="4" id="KW-1185">Reference proteome</keyword>
<reference evidence="3 4" key="1">
    <citation type="submission" date="2023-02" db="EMBL/GenBank/DDBJ databases">
        <title>Whole genome sequenc of Paracoccus marcusii MBLB0836.</title>
        <authorList>
            <person name="Seo M.-J."/>
            <person name="Cho E.-S."/>
            <person name="Hwang C.Y."/>
        </authorList>
    </citation>
    <scope>NUCLEOTIDE SEQUENCE [LARGE SCALE GENOMIC DNA]</scope>
    <source>
        <strain evidence="3 4">MBLB0836</strain>
    </source>
</reference>
<evidence type="ECO:0008006" key="5">
    <source>
        <dbReference type="Google" id="ProtNLM"/>
    </source>
</evidence>
<protein>
    <recommendedName>
        <fullName evidence="5">DUF2125 domain-containing protein</fullName>
    </recommendedName>
</protein>
<feature type="signal peptide" evidence="2">
    <location>
        <begin position="1"/>
        <end position="21"/>
    </location>
</feature>
<accession>A0ABY7UVP0</accession>
<evidence type="ECO:0000256" key="1">
    <source>
        <dbReference type="SAM" id="MobiDB-lite"/>
    </source>
</evidence>
<name>A0ABY7UVP0_9RHOB</name>
<gene>
    <name evidence="3" type="ORF">PRL19_04460</name>
</gene>
<dbReference type="RefSeq" id="WP_273744016.1">
    <property type="nucleotide sequence ID" value="NZ_CP117466.1"/>
</dbReference>
<proteinExistence type="predicted"/>
<sequence length="540" mass="55369">MNRPLATSALALILGAGPALADVTPAEVWQSLQDSYEQMGYAVQVGSEDASDEAITLTDVVLTVDGEADAPDMVLTLPEIVLTAVGDGTVRSVVGGQMTLESSAVPEGDDEAVGFSMTMDAPGNETISSGTPEALTHDVTMPTLTMSGRALDDRNEVPLTATLTGVTGSQTVTTAADGASTQTFEGRADALEAQITASGPSLAATDAPETETAPDATDAPEASEAPDAPAATAETDDFQATITIADLTMQGDGTSPAGELNFGSQPTQALQAGFGGKGSFAMGATSGSFTASTLTADGSRNDSEGSFQAASGTLAVGISKDGLSYEGGLTDMTTNLTATDMPFPIAYGAAENRFRLAMPIVASDQEQPFALTYVLDGLTLDDAIWQALDPEAALPRDPASLTIDVEGTALLTQNFMDPDFPQPVEPGPDGAAPMPLQPRSLTIKELALDAVGATADLSGALTFGEDPSQPLGKIEGTFGGINGLLDTLVAMGVVPQEQLMGPRMMMAMFARPVEGNPDQLQTEIEFREGGAIFANGQQIQ</sequence>
<evidence type="ECO:0000313" key="4">
    <source>
        <dbReference type="Proteomes" id="UP001216899"/>
    </source>
</evidence>
<dbReference type="EMBL" id="CP117466">
    <property type="protein sequence ID" value="WDA13511.1"/>
    <property type="molecule type" value="Genomic_DNA"/>
</dbReference>
<organism evidence="3 4">
    <name type="scientific">Paracoccus marcusii</name>
    <dbReference type="NCBI Taxonomy" id="59779"/>
    <lineage>
        <taxon>Bacteria</taxon>
        <taxon>Pseudomonadati</taxon>
        <taxon>Pseudomonadota</taxon>
        <taxon>Alphaproteobacteria</taxon>
        <taxon>Rhodobacterales</taxon>
        <taxon>Paracoccaceae</taxon>
        <taxon>Paracoccus</taxon>
    </lineage>
</organism>
<evidence type="ECO:0000313" key="3">
    <source>
        <dbReference type="EMBL" id="WDA13511.1"/>
    </source>
</evidence>
<evidence type="ECO:0000256" key="2">
    <source>
        <dbReference type="SAM" id="SignalP"/>
    </source>
</evidence>